<dbReference type="AlphaFoldDB" id="A0A9X1BRP7"/>
<dbReference type="InterPro" id="IPR003593">
    <property type="entry name" value="AAA+_ATPase"/>
</dbReference>
<protein>
    <submittedName>
        <fullName evidence="3">AAA family ATPase</fullName>
    </submittedName>
</protein>
<sequence>MSGAVLRDLQLAQQALPSVRLLRGDSVALEPVRWLWDGYIPAGMLTILGGAPGCGKTTLALAVAAVVTRAGRWPDGTQCSQPGEVIIWSGEDPPTVTAARLMAAGADMEQVHFVEGMSDGQAFDPGRDMPFLEATAEGLAAPRLLILDPIVSAVAGDSHKGAEVRRSLQPVVDLARRLGCAVLGITHFSKGTSGRDPVERVTGSIAFAALARVVLVVAKEQADEGDESRRVLVRAKSNVGPDDGGFAYSLDRLEVAPGVEGQRVVWLEPLKGSARDVVAEAEANPEGDEEASALEESMQFLRSELREGPKPARTIFKEARDAGHSERTVKRAKAKLQVESIKRESSWMWVLPAKGAKGANSANDSEGLTDGLLGQEAKGASDSSLGNLGPLGSLGTLDPLADDGEVF</sequence>
<dbReference type="EMBL" id="JAERRA010000001">
    <property type="protein sequence ID" value="MBL0719808.1"/>
    <property type="molecule type" value="Genomic_DNA"/>
</dbReference>
<evidence type="ECO:0000259" key="2">
    <source>
        <dbReference type="SMART" id="SM00382"/>
    </source>
</evidence>
<dbReference type="Proteomes" id="UP000643207">
    <property type="component" value="Unassembled WGS sequence"/>
</dbReference>
<evidence type="ECO:0000313" key="3">
    <source>
        <dbReference type="EMBL" id="MBL0719808.1"/>
    </source>
</evidence>
<gene>
    <name evidence="3" type="ORF">JI742_07895</name>
</gene>
<organism evidence="3 4">
    <name type="scientific">Aquariibacter lacus</name>
    <dbReference type="NCBI Taxonomy" id="2801332"/>
    <lineage>
        <taxon>Bacteria</taxon>
        <taxon>Pseudomonadati</taxon>
        <taxon>Pseudomonadota</taxon>
        <taxon>Betaproteobacteria</taxon>
        <taxon>Burkholderiales</taxon>
        <taxon>Sphaerotilaceae</taxon>
        <taxon>Aquariibacter</taxon>
    </lineage>
</organism>
<dbReference type="SUPFAM" id="SSF52540">
    <property type="entry name" value="P-loop containing nucleoside triphosphate hydrolases"/>
    <property type="match status" value="1"/>
</dbReference>
<accession>A0A9X1BRP7</accession>
<feature type="region of interest" description="Disordered" evidence="1">
    <location>
        <begin position="356"/>
        <end position="407"/>
    </location>
</feature>
<feature type="compositionally biased region" description="Low complexity" evidence="1">
    <location>
        <begin position="381"/>
        <end position="395"/>
    </location>
</feature>
<dbReference type="InterPro" id="IPR027417">
    <property type="entry name" value="P-loop_NTPase"/>
</dbReference>
<reference evidence="3 4" key="1">
    <citation type="submission" date="2021-01" db="EMBL/GenBank/DDBJ databases">
        <title>Piscinibacter sp. Jin2 Genome sequencing and assembly.</title>
        <authorList>
            <person name="Kim I."/>
        </authorList>
    </citation>
    <scope>NUCLEOTIDE SEQUENCE [LARGE SCALE GENOMIC DNA]</scope>
    <source>
        <strain evidence="3 4">Jin2</strain>
    </source>
</reference>
<comment type="caution">
    <text evidence="3">The sequence shown here is derived from an EMBL/GenBank/DDBJ whole genome shotgun (WGS) entry which is preliminary data.</text>
</comment>
<dbReference type="Gene3D" id="3.40.50.300">
    <property type="entry name" value="P-loop containing nucleotide triphosphate hydrolases"/>
    <property type="match status" value="1"/>
</dbReference>
<feature type="domain" description="AAA+ ATPase" evidence="2">
    <location>
        <begin position="42"/>
        <end position="221"/>
    </location>
</feature>
<dbReference type="RefSeq" id="WP_201825332.1">
    <property type="nucleotide sequence ID" value="NZ_JAERRA010000001.1"/>
</dbReference>
<name>A0A9X1BRP7_9BURK</name>
<proteinExistence type="predicted"/>
<dbReference type="Pfam" id="PF13481">
    <property type="entry name" value="AAA_25"/>
    <property type="match status" value="1"/>
</dbReference>
<dbReference type="SMART" id="SM00382">
    <property type="entry name" value="AAA"/>
    <property type="match status" value="1"/>
</dbReference>
<keyword evidence="4" id="KW-1185">Reference proteome</keyword>
<evidence type="ECO:0000313" key="4">
    <source>
        <dbReference type="Proteomes" id="UP000643207"/>
    </source>
</evidence>
<evidence type="ECO:0000256" key="1">
    <source>
        <dbReference type="SAM" id="MobiDB-lite"/>
    </source>
</evidence>